<dbReference type="InterPro" id="IPR036590">
    <property type="entry name" value="SRAP-like"/>
</dbReference>
<organism evidence="1 2">
    <name type="scientific">Rhizobium binae</name>
    <dbReference type="NCBI Taxonomy" id="1138190"/>
    <lineage>
        <taxon>Bacteria</taxon>
        <taxon>Pseudomonadati</taxon>
        <taxon>Pseudomonadota</taxon>
        <taxon>Alphaproteobacteria</taxon>
        <taxon>Hyphomicrobiales</taxon>
        <taxon>Rhizobiaceae</taxon>
        <taxon>Rhizobium/Agrobacterium group</taxon>
        <taxon>Rhizobium</taxon>
    </lineage>
</organism>
<comment type="caution">
    <text evidence="1">The sequence shown here is derived from an EMBL/GenBank/DDBJ whole genome shotgun (WGS) entry which is preliminary data.</text>
</comment>
<accession>A0ABV2MPA0</accession>
<evidence type="ECO:0000313" key="2">
    <source>
        <dbReference type="Proteomes" id="UP001549077"/>
    </source>
</evidence>
<proteinExistence type="predicted"/>
<gene>
    <name evidence="1" type="ORF">ABID08_005661</name>
</gene>
<dbReference type="SUPFAM" id="SSF143081">
    <property type="entry name" value="BB1717-like"/>
    <property type="match status" value="1"/>
</dbReference>
<evidence type="ECO:0000313" key="1">
    <source>
        <dbReference type="EMBL" id="MET3758279.1"/>
    </source>
</evidence>
<dbReference type="GeneID" id="91152247"/>
<keyword evidence="2" id="KW-1185">Reference proteome</keyword>
<dbReference type="RefSeq" id="WP_246735468.1">
    <property type="nucleotide sequence ID" value="NZ_CP071608.1"/>
</dbReference>
<name>A0ABV2MPA0_9HYPH</name>
<dbReference type="EMBL" id="JBEPMY010000027">
    <property type="protein sequence ID" value="MET3758279.1"/>
    <property type="molecule type" value="Genomic_DNA"/>
</dbReference>
<reference evidence="1 2" key="1">
    <citation type="submission" date="2024-06" db="EMBL/GenBank/DDBJ databases">
        <title>Genomic Encyclopedia of Type Strains, Phase IV (KMG-IV): sequencing the most valuable type-strain genomes for metagenomic binning, comparative biology and taxonomic classification.</title>
        <authorList>
            <person name="Goeker M."/>
        </authorList>
    </citation>
    <scope>NUCLEOTIDE SEQUENCE [LARGE SCALE GENOMIC DNA]</scope>
    <source>
        <strain evidence="1 2">DSM 29288</strain>
    </source>
</reference>
<protein>
    <submittedName>
        <fullName evidence="1">SOS response-associated peptidase YedK</fullName>
    </submittedName>
</protein>
<dbReference type="Proteomes" id="UP001549077">
    <property type="component" value="Unassembled WGS sequence"/>
</dbReference>
<sequence length="135" mass="15231">MSRLFAVTKSLEEIVTHFAVDMAPAVKVPSETVEGTPGLIVLEKDGLRLLKSIPWGFPRQTRDMRREGEPPSRIGLVADLTNPLWDRIVVHPRYRCLIPLTHFANPDGVKGAKTRSWFSKNRQPLMAWVLICAES</sequence>